<dbReference type="GO" id="GO:0043161">
    <property type="term" value="P:proteasome-mediated ubiquitin-dependent protein catabolic process"/>
    <property type="evidence" value="ECO:0007669"/>
    <property type="project" value="TreeGrafter"/>
</dbReference>
<feature type="compositionally biased region" description="Gly residues" evidence="1">
    <location>
        <begin position="88"/>
        <end position="98"/>
    </location>
</feature>
<dbReference type="CDD" id="cd01770">
    <property type="entry name" value="UBX_UBXN2"/>
    <property type="match status" value="1"/>
</dbReference>
<feature type="region of interest" description="Disordered" evidence="1">
    <location>
        <begin position="1"/>
        <end position="55"/>
    </location>
</feature>
<dbReference type="InterPro" id="IPR001012">
    <property type="entry name" value="UBX_dom"/>
</dbReference>
<name>A0A1I8AUC0_9BILA</name>
<dbReference type="AlphaFoldDB" id="A0A1I8AUC0"/>
<dbReference type="Pfam" id="PF08059">
    <property type="entry name" value="SEP"/>
    <property type="match status" value="1"/>
</dbReference>
<dbReference type="GO" id="GO:0005634">
    <property type="term" value="C:nucleus"/>
    <property type="evidence" value="ECO:0007669"/>
    <property type="project" value="TreeGrafter"/>
</dbReference>
<sequence>MSRNINTLDKFRKSPAGDDDSSDEEHGPEHFFVGGGRDSGQQVLGPDAGNDGDLGGRIMRAAQRAGAEIVSPEAAAAARAAGSSSGAPSGGYRLGGHGVSTEAINPPPSSSAHGRQRVTFVMNLWTNGFSLDDGPLREFSDPSSTEFLQQVMKGEMPKELVDKYGPAIDIQMMQKGKEYVPPKSKPFRGQGHMVGGAPIFEENINAGAPLGREERAQLLAEAEAGVRLDESQPVTRIQIRFPDNERLIAQFNHFHTVEAIRSFITTANPNYAYRPFQFIGGFPTKPIDDETISLKDAGLLNAMVTVKFV</sequence>
<dbReference type="SUPFAM" id="SSF102848">
    <property type="entry name" value="NSFL1 (p97 ATPase) cofactor p47, SEP domain"/>
    <property type="match status" value="1"/>
</dbReference>
<dbReference type="InterPro" id="IPR029071">
    <property type="entry name" value="Ubiquitin-like_domsf"/>
</dbReference>
<organism evidence="4 5">
    <name type="scientific">Steinernema glaseri</name>
    <dbReference type="NCBI Taxonomy" id="37863"/>
    <lineage>
        <taxon>Eukaryota</taxon>
        <taxon>Metazoa</taxon>
        <taxon>Ecdysozoa</taxon>
        <taxon>Nematoda</taxon>
        <taxon>Chromadorea</taxon>
        <taxon>Rhabditida</taxon>
        <taxon>Tylenchina</taxon>
        <taxon>Panagrolaimomorpha</taxon>
        <taxon>Strongyloidoidea</taxon>
        <taxon>Steinernematidae</taxon>
        <taxon>Steinernema</taxon>
    </lineage>
</organism>
<dbReference type="Gene3D" id="3.30.420.210">
    <property type="entry name" value="SEP domain"/>
    <property type="match status" value="1"/>
</dbReference>
<dbReference type="PROSITE" id="PS51399">
    <property type="entry name" value="SEP"/>
    <property type="match status" value="1"/>
</dbReference>
<dbReference type="PANTHER" id="PTHR23333:SF20">
    <property type="entry name" value="NSFL1 COFACTOR P47"/>
    <property type="match status" value="1"/>
</dbReference>
<dbReference type="SMART" id="SM00166">
    <property type="entry name" value="UBX"/>
    <property type="match status" value="1"/>
</dbReference>
<dbReference type="SMART" id="SM00553">
    <property type="entry name" value="SEP"/>
    <property type="match status" value="1"/>
</dbReference>
<feature type="domain" description="SEP" evidence="3">
    <location>
        <begin position="117"/>
        <end position="180"/>
    </location>
</feature>
<dbReference type="GO" id="GO:0005829">
    <property type="term" value="C:cytosol"/>
    <property type="evidence" value="ECO:0007669"/>
    <property type="project" value="TreeGrafter"/>
</dbReference>
<dbReference type="InterPro" id="IPR012989">
    <property type="entry name" value="SEP_domain"/>
</dbReference>
<reference evidence="5" key="1">
    <citation type="submission" date="2016-11" db="UniProtKB">
        <authorList>
            <consortium name="WormBaseParasite"/>
        </authorList>
    </citation>
    <scope>IDENTIFICATION</scope>
</reference>
<evidence type="ECO:0000259" key="3">
    <source>
        <dbReference type="PROSITE" id="PS51399"/>
    </source>
</evidence>
<dbReference type="GO" id="GO:0043130">
    <property type="term" value="F:ubiquitin binding"/>
    <property type="evidence" value="ECO:0007669"/>
    <property type="project" value="TreeGrafter"/>
</dbReference>
<dbReference type="PROSITE" id="PS50033">
    <property type="entry name" value="UBX"/>
    <property type="match status" value="1"/>
</dbReference>
<evidence type="ECO:0000259" key="2">
    <source>
        <dbReference type="PROSITE" id="PS50033"/>
    </source>
</evidence>
<evidence type="ECO:0000313" key="5">
    <source>
        <dbReference type="WBParaSite" id="L893_g9295.t1"/>
    </source>
</evidence>
<dbReference type="Proteomes" id="UP000095287">
    <property type="component" value="Unplaced"/>
</dbReference>
<keyword evidence="4" id="KW-1185">Reference proteome</keyword>
<dbReference type="GO" id="GO:0061025">
    <property type="term" value="P:membrane fusion"/>
    <property type="evidence" value="ECO:0007669"/>
    <property type="project" value="TreeGrafter"/>
</dbReference>
<dbReference type="GO" id="GO:0007030">
    <property type="term" value="P:Golgi organization"/>
    <property type="evidence" value="ECO:0007669"/>
    <property type="project" value="TreeGrafter"/>
</dbReference>
<dbReference type="GO" id="GO:0031468">
    <property type="term" value="P:nuclear membrane reassembly"/>
    <property type="evidence" value="ECO:0007669"/>
    <property type="project" value="TreeGrafter"/>
</dbReference>
<evidence type="ECO:0000313" key="4">
    <source>
        <dbReference type="Proteomes" id="UP000095287"/>
    </source>
</evidence>
<dbReference type="GO" id="GO:0000045">
    <property type="term" value="P:autophagosome assembly"/>
    <property type="evidence" value="ECO:0007669"/>
    <property type="project" value="TreeGrafter"/>
</dbReference>
<feature type="domain" description="UBX" evidence="2">
    <location>
        <begin position="230"/>
        <end position="307"/>
    </location>
</feature>
<dbReference type="Pfam" id="PF00789">
    <property type="entry name" value="UBX"/>
    <property type="match status" value="1"/>
</dbReference>
<feature type="region of interest" description="Disordered" evidence="1">
    <location>
        <begin position="81"/>
        <end position="113"/>
    </location>
</feature>
<dbReference type="InterPro" id="IPR036241">
    <property type="entry name" value="NSFL1C_SEP_dom_sf"/>
</dbReference>
<dbReference type="PANTHER" id="PTHR23333">
    <property type="entry name" value="UBX DOMAIN CONTAINING PROTEIN"/>
    <property type="match status" value="1"/>
</dbReference>
<dbReference type="WBParaSite" id="L893_g9295.t1">
    <property type="protein sequence ID" value="L893_g9295.t1"/>
    <property type="gene ID" value="L893_g9295"/>
</dbReference>
<protein>
    <submittedName>
        <fullName evidence="5">UBX domain-containing protein</fullName>
    </submittedName>
</protein>
<accession>A0A1I8AUC0</accession>
<dbReference type="SUPFAM" id="SSF54236">
    <property type="entry name" value="Ubiquitin-like"/>
    <property type="match status" value="1"/>
</dbReference>
<evidence type="ECO:0000256" key="1">
    <source>
        <dbReference type="SAM" id="MobiDB-lite"/>
    </source>
</evidence>
<dbReference type="Gene3D" id="3.10.20.90">
    <property type="entry name" value="Phosphatidylinositol 3-kinase Catalytic Subunit, Chain A, domain 1"/>
    <property type="match status" value="1"/>
</dbReference>
<proteinExistence type="predicted"/>